<accession>A0A3G6YKA6</accession>
<protein>
    <submittedName>
        <fullName evidence="1">Uncharacterized protein</fullName>
    </submittedName>
</protein>
<reference evidence="1 2" key="1">
    <citation type="submission" date="2018-11" db="EMBL/GenBank/DDBJ databases">
        <authorList>
            <person name="Kuo S.-C."/>
            <person name="Chen F.-J."/>
            <person name="Liao Y.-C."/>
        </authorList>
    </citation>
    <scope>NUCLEOTIDE SEQUENCE [LARGE SCALE GENOMIC DNA]</scope>
    <source>
        <strain evidence="1 2">2014S06-099</strain>
    </source>
</reference>
<gene>
    <name evidence="1" type="ORF">DKE52_013960</name>
</gene>
<name>A0A3G6YKA6_ACIPI</name>
<dbReference type="Proteomes" id="UP000254410">
    <property type="component" value="Chromosome"/>
</dbReference>
<dbReference type="AlphaFoldDB" id="A0A3G6YKA6"/>
<evidence type="ECO:0000313" key="1">
    <source>
        <dbReference type="EMBL" id="AZC00859.1"/>
    </source>
</evidence>
<reference evidence="1 2" key="2">
    <citation type="submission" date="2018-12" db="EMBL/GenBank/DDBJ databases">
        <title>Molecular Epidemiology of Emerging Carbapenem-Resistance in Acinetobacter nosocomialis and Acinetobacter pittii in Taiwan, 2010-2014.</title>
        <authorList>
            <person name="Huang W.-C."/>
            <person name="Wang H.-Y."/>
            <person name="Lai J.-F."/>
            <person name="Lauderdale T.-L."/>
            <person name="Sytwu H.-K."/>
        </authorList>
    </citation>
    <scope>NUCLEOTIDE SEQUENCE [LARGE SCALE GENOMIC DNA]</scope>
    <source>
        <strain evidence="1 2">2014S06-099</strain>
    </source>
</reference>
<organism evidence="1 2">
    <name type="scientific">Acinetobacter pittii</name>
    <name type="common">Acinetobacter genomosp. 3</name>
    <dbReference type="NCBI Taxonomy" id="48296"/>
    <lineage>
        <taxon>Bacteria</taxon>
        <taxon>Pseudomonadati</taxon>
        <taxon>Pseudomonadota</taxon>
        <taxon>Gammaproteobacteria</taxon>
        <taxon>Moraxellales</taxon>
        <taxon>Moraxellaceae</taxon>
        <taxon>Acinetobacter</taxon>
        <taxon>Acinetobacter calcoaceticus/baumannii complex</taxon>
    </lineage>
</organism>
<sequence>MHPPHGHENSKIKCLADSILFFESNGIKNLLHNGKINFTIAKKIEDIIDNQFKYIGINALPILFNVIPKLFGDKILFFY</sequence>
<dbReference type="EMBL" id="CP033540">
    <property type="protein sequence ID" value="AZC00859.1"/>
    <property type="molecule type" value="Genomic_DNA"/>
</dbReference>
<evidence type="ECO:0000313" key="2">
    <source>
        <dbReference type="Proteomes" id="UP000254410"/>
    </source>
</evidence>
<proteinExistence type="predicted"/>